<gene>
    <name evidence="10" type="ORF">BWQ96_09207</name>
</gene>
<keyword evidence="6 10" id="KW-0808">Transferase</keyword>
<organism evidence="10 11">
    <name type="scientific">Gracilariopsis chorda</name>
    <dbReference type="NCBI Taxonomy" id="448386"/>
    <lineage>
        <taxon>Eukaryota</taxon>
        <taxon>Rhodophyta</taxon>
        <taxon>Florideophyceae</taxon>
        <taxon>Rhodymeniophycidae</taxon>
        <taxon>Gracilariales</taxon>
        <taxon>Gracilariaceae</taxon>
        <taxon>Gracilariopsis</taxon>
    </lineage>
</organism>
<comment type="subcellular location">
    <subcellularLocation>
        <location evidence="1">Endoplasmic reticulum</location>
    </subcellularLocation>
</comment>
<evidence type="ECO:0000256" key="8">
    <source>
        <dbReference type="SAM" id="MobiDB-lite"/>
    </source>
</evidence>
<evidence type="ECO:0000313" key="11">
    <source>
        <dbReference type="Proteomes" id="UP000247409"/>
    </source>
</evidence>
<dbReference type="STRING" id="448386.A0A2V3IG66"/>
<protein>
    <recommendedName>
        <fullName evidence="4">UDP-N-acetylglucosamine transferase subunit ALG13</fullName>
        <ecNumber evidence="3">2.4.1.141</ecNumber>
    </recommendedName>
</protein>
<evidence type="ECO:0000256" key="4">
    <source>
        <dbReference type="ARBA" id="ARBA00017468"/>
    </source>
</evidence>
<dbReference type="PANTHER" id="PTHR12867:SF6">
    <property type="entry name" value="N-ACETYLGLUCOSAMINYLDIPHOSPHODOLICHOL N-ACETYLGLUCOSAMINYLTRANSFERASE"/>
    <property type="match status" value="1"/>
</dbReference>
<comment type="similarity">
    <text evidence="2">Belongs to the glycosyltransferase 28 family.</text>
</comment>
<dbReference type="Proteomes" id="UP000247409">
    <property type="component" value="Unassembled WGS sequence"/>
</dbReference>
<dbReference type="GO" id="GO:0006488">
    <property type="term" value="P:dolichol-linked oligosaccharide biosynthetic process"/>
    <property type="evidence" value="ECO:0007669"/>
    <property type="project" value="InterPro"/>
</dbReference>
<evidence type="ECO:0000256" key="6">
    <source>
        <dbReference type="ARBA" id="ARBA00022679"/>
    </source>
</evidence>
<evidence type="ECO:0000256" key="2">
    <source>
        <dbReference type="ARBA" id="ARBA00006962"/>
    </source>
</evidence>
<keyword evidence="11" id="KW-1185">Reference proteome</keyword>
<dbReference type="Pfam" id="PF04101">
    <property type="entry name" value="Glyco_tran_28_C"/>
    <property type="match status" value="1"/>
</dbReference>
<proteinExistence type="inferred from homology"/>
<dbReference type="GO" id="GO:0004577">
    <property type="term" value="F:N-acetylglucosaminyldiphosphodolichol N-acetylglucosaminyltransferase activity"/>
    <property type="evidence" value="ECO:0007669"/>
    <property type="project" value="UniProtKB-EC"/>
</dbReference>
<keyword evidence="5" id="KW-0328">Glycosyltransferase</keyword>
<accession>A0A2V3IG66</accession>
<name>A0A2V3IG66_9FLOR</name>
<dbReference type="EMBL" id="NBIV01000237">
    <property type="protein sequence ID" value="PXF41067.1"/>
    <property type="molecule type" value="Genomic_DNA"/>
</dbReference>
<evidence type="ECO:0000313" key="10">
    <source>
        <dbReference type="EMBL" id="PXF41067.1"/>
    </source>
</evidence>
<dbReference type="GO" id="GO:0005783">
    <property type="term" value="C:endoplasmic reticulum"/>
    <property type="evidence" value="ECO:0007669"/>
    <property type="project" value="UniProtKB-SubCell"/>
</dbReference>
<evidence type="ECO:0000259" key="9">
    <source>
        <dbReference type="Pfam" id="PF04101"/>
    </source>
</evidence>
<reference evidence="10 11" key="1">
    <citation type="journal article" date="2018" name="Mol. Biol. Evol.">
        <title>Analysis of the draft genome of the red seaweed Gracilariopsis chorda provides insights into genome size evolution in Rhodophyta.</title>
        <authorList>
            <person name="Lee J."/>
            <person name="Yang E.C."/>
            <person name="Graf L."/>
            <person name="Yang J.H."/>
            <person name="Qiu H."/>
            <person name="Zel Zion U."/>
            <person name="Chan C.X."/>
            <person name="Stephens T.G."/>
            <person name="Weber A.P.M."/>
            <person name="Boo G.H."/>
            <person name="Boo S.M."/>
            <person name="Kim K.M."/>
            <person name="Shin Y."/>
            <person name="Jung M."/>
            <person name="Lee S.J."/>
            <person name="Yim H.S."/>
            <person name="Lee J.H."/>
            <person name="Bhattacharya D."/>
            <person name="Yoon H.S."/>
        </authorList>
    </citation>
    <scope>NUCLEOTIDE SEQUENCE [LARGE SCALE GENOMIC DNA]</scope>
    <source>
        <strain evidence="10 11">SKKU-2015</strain>
        <tissue evidence="10">Whole body</tissue>
    </source>
</reference>
<dbReference type="InterPro" id="IPR039042">
    <property type="entry name" value="Alg13-like"/>
</dbReference>
<dbReference type="Gene3D" id="3.40.50.2000">
    <property type="entry name" value="Glycogen Phosphorylase B"/>
    <property type="match status" value="1"/>
</dbReference>
<dbReference type="InterPro" id="IPR007235">
    <property type="entry name" value="Glyco_trans_28_C"/>
</dbReference>
<feature type="region of interest" description="Disordered" evidence="8">
    <location>
        <begin position="1"/>
        <end position="26"/>
    </location>
</feature>
<comment type="caution">
    <text evidence="10">The sequence shown here is derived from an EMBL/GenBank/DDBJ whole genome shotgun (WGS) entry which is preliminary data.</text>
</comment>
<evidence type="ECO:0000256" key="1">
    <source>
        <dbReference type="ARBA" id="ARBA00004240"/>
    </source>
</evidence>
<evidence type="ECO:0000256" key="5">
    <source>
        <dbReference type="ARBA" id="ARBA00022676"/>
    </source>
</evidence>
<dbReference type="EC" id="2.4.1.141" evidence="3"/>
<evidence type="ECO:0000256" key="7">
    <source>
        <dbReference type="ARBA" id="ARBA00022824"/>
    </source>
</evidence>
<sequence length="199" mass="21271">MESEGGRVGRVRIGDGERSMGQQQREGEGLTLLVTVGSTQFAALSDFMVQASTLSALRDLGFAQLTLQHGSHTPTLPAPSALPPRLQPLRYHPDLRALLRQAHVIVSHAGAGTVLEAVEAARPLVVVVNDALLHNHQTELADAMHAAGCCIVVPANQLDRNLIPAIERLLRDDGANRAPPPRVRGVFARIVAEELASSE</sequence>
<feature type="domain" description="Glycosyl transferase family 28 C-terminal" evidence="9">
    <location>
        <begin position="31"/>
        <end position="174"/>
    </location>
</feature>
<dbReference type="AlphaFoldDB" id="A0A2V3IG66"/>
<dbReference type="SUPFAM" id="SSF53756">
    <property type="entry name" value="UDP-Glycosyltransferase/glycogen phosphorylase"/>
    <property type="match status" value="1"/>
</dbReference>
<dbReference type="OrthoDB" id="20273at2759"/>
<feature type="compositionally biased region" description="Basic and acidic residues" evidence="8">
    <location>
        <begin position="1"/>
        <end position="18"/>
    </location>
</feature>
<keyword evidence="7" id="KW-0256">Endoplasmic reticulum</keyword>
<dbReference type="PANTHER" id="PTHR12867">
    <property type="entry name" value="GLYCOSYL TRANSFERASE-RELATED"/>
    <property type="match status" value="1"/>
</dbReference>
<evidence type="ECO:0000256" key="3">
    <source>
        <dbReference type="ARBA" id="ARBA00012614"/>
    </source>
</evidence>